<reference evidence="13" key="1">
    <citation type="journal article" date="2006" name="PLoS Biol.">
        <title>Macronuclear genome sequence of the ciliate Tetrahymena thermophila, a model eukaryote.</title>
        <authorList>
            <person name="Eisen J.A."/>
            <person name="Coyne R.S."/>
            <person name="Wu M."/>
            <person name="Wu D."/>
            <person name="Thiagarajan M."/>
            <person name="Wortman J.R."/>
            <person name="Badger J.H."/>
            <person name="Ren Q."/>
            <person name="Amedeo P."/>
            <person name="Jones K.M."/>
            <person name="Tallon L.J."/>
            <person name="Delcher A.L."/>
            <person name="Salzberg S.L."/>
            <person name="Silva J.C."/>
            <person name="Haas B.J."/>
            <person name="Majoros W.H."/>
            <person name="Farzad M."/>
            <person name="Carlton J.M."/>
            <person name="Smith R.K. Jr."/>
            <person name="Garg J."/>
            <person name="Pearlman R.E."/>
            <person name="Karrer K.M."/>
            <person name="Sun L."/>
            <person name="Manning G."/>
            <person name="Elde N.C."/>
            <person name="Turkewitz A.P."/>
            <person name="Asai D.J."/>
            <person name="Wilkes D.E."/>
            <person name="Wang Y."/>
            <person name="Cai H."/>
            <person name="Collins K."/>
            <person name="Stewart B.A."/>
            <person name="Lee S.R."/>
            <person name="Wilamowska K."/>
            <person name="Weinberg Z."/>
            <person name="Ruzzo W.L."/>
            <person name="Wloga D."/>
            <person name="Gaertig J."/>
            <person name="Frankel J."/>
            <person name="Tsao C.-C."/>
            <person name="Gorovsky M.A."/>
            <person name="Keeling P.J."/>
            <person name="Waller R.F."/>
            <person name="Patron N.J."/>
            <person name="Cherry J.M."/>
            <person name="Stover N.A."/>
            <person name="Krieger C.J."/>
            <person name="del Toro C."/>
            <person name="Ryder H.F."/>
            <person name="Williamson S.C."/>
            <person name="Barbeau R.A."/>
            <person name="Hamilton E.P."/>
            <person name="Orias E."/>
        </authorList>
    </citation>
    <scope>NUCLEOTIDE SEQUENCE [LARGE SCALE GENOMIC DNA]</scope>
    <source>
        <strain evidence="13">SB210</strain>
    </source>
</reference>
<dbReference type="PANTHER" id="PTHR12978:SF0">
    <property type="entry name" value="M7GPPPX DIPHOSPHATASE"/>
    <property type="match status" value="1"/>
</dbReference>
<evidence type="ECO:0000256" key="6">
    <source>
        <dbReference type="ARBA" id="ARBA00023242"/>
    </source>
</evidence>
<feature type="binding site" evidence="11">
    <location>
        <begin position="229"/>
        <end position="240"/>
    </location>
    <ligand>
        <name>substrate</name>
    </ligand>
</feature>
<accession>W7WZ73</accession>
<evidence type="ECO:0000313" key="13">
    <source>
        <dbReference type="Proteomes" id="UP000009168"/>
    </source>
</evidence>
<organism evidence="12 13">
    <name type="scientific">Tetrahymena thermophila (strain SB210)</name>
    <dbReference type="NCBI Taxonomy" id="312017"/>
    <lineage>
        <taxon>Eukaryota</taxon>
        <taxon>Sar</taxon>
        <taxon>Alveolata</taxon>
        <taxon>Ciliophora</taxon>
        <taxon>Intramacronucleata</taxon>
        <taxon>Oligohymenophorea</taxon>
        <taxon>Hymenostomatida</taxon>
        <taxon>Tetrahymenina</taxon>
        <taxon>Tetrahymenidae</taxon>
        <taxon>Tetrahymena</taxon>
    </lineage>
</organism>
<dbReference type="Gene3D" id="3.30.428.10">
    <property type="entry name" value="HIT-like"/>
    <property type="match status" value="1"/>
</dbReference>
<evidence type="ECO:0000256" key="1">
    <source>
        <dbReference type="ARBA" id="ARBA00004123"/>
    </source>
</evidence>
<sequence>MQQQQQQLKDFKFKKVLQNSAETQTLVLLGYFEDETKEAILIFKKKPFLDEYKNNLNKIINQNKYFENDIFTRYNIELQNDEWNEVDLQTIYPATQKLINKYTKCDSIIVVETPEIYNSIVKKYIDEVKLNSLQWLYNILEGKAEQERILYQNQDLHTGFIILPDYKFNDFTNTQQLYLLAITQRRDIQSLRDLDGTHIELLENILKITEQTIQEKFKIHKNKIRAYIHYHPTYYHLHIHFTHIEVQESSMNCDRSHPLHQVIFNLKKDPQYYKNTVLMYSLQSNNPLYSQLKQITEQQ</sequence>
<protein>
    <recommendedName>
        <fullName evidence="4">m7GpppX diphosphatase</fullName>
        <ecNumber evidence="3">3.6.1.59</ecNumber>
    </recommendedName>
    <alternativeName>
        <fullName evidence="8">Decapping scavenger enzyme</fullName>
    </alternativeName>
    <alternativeName>
        <fullName evidence="7">Scavenger mRNA-decapping enzyme DcpS</fullName>
    </alternativeName>
</protein>
<dbReference type="GeneID" id="24439389"/>
<evidence type="ECO:0000313" key="12">
    <source>
        <dbReference type="EMBL" id="EWS70912.1"/>
    </source>
</evidence>
<dbReference type="Gene3D" id="3.30.200.40">
    <property type="entry name" value="Scavenger mRNA decapping enzyme, N-terminal domain"/>
    <property type="match status" value="1"/>
</dbReference>
<comment type="catalytic activity">
    <reaction evidence="9">
        <text>a 5'-end (N(7)-methyl 5'-triphosphoguanosine)-ribonucleoside in mRNA + H2O = N(7)-methyl-GMP + a 5'-end diphospho-ribonucleoside in mRNA + 2 H(+)</text>
        <dbReference type="Rhea" id="RHEA:65388"/>
        <dbReference type="Rhea" id="RHEA-COMP:17165"/>
        <dbReference type="Rhea" id="RHEA-COMP:17167"/>
        <dbReference type="ChEBI" id="CHEBI:15377"/>
        <dbReference type="ChEBI" id="CHEBI:15378"/>
        <dbReference type="ChEBI" id="CHEBI:58285"/>
        <dbReference type="ChEBI" id="CHEBI:156461"/>
        <dbReference type="ChEBI" id="CHEBI:167616"/>
        <dbReference type="EC" id="3.6.1.59"/>
    </reaction>
</comment>
<dbReference type="Proteomes" id="UP000009168">
    <property type="component" value="Unassembled WGS sequence"/>
</dbReference>
<gene>
    <name evidence="12" type="ORF">TTHERM_000525059</name>
</gene>
<keyword evidence="13" id="KW-1185">Reference proteome</keyword>
<comment type="subcellular location">
    <subcellularLocation>
        <location evidence="1">Nucleus</location>
    </subcellularLocation>
</comment>
<evidence type="ECO:0000256" key="7">
    <source>
        <dbReference type="ARBA" id="ARBA00029885"/>
    </source>
</evidence>
<feature type="binding site" evidence="11">
    <location>
        <position position="167"/>
    </location>
    <ligand>
        <name>substrate</name>
    </ligand>
</feature>
<dbReference type="InParanoid" id="W7WZ73"/>
<feature type="binding site" evidence="11">
    <location>
        <position position="145"/>
    </location>
    <ligand>
        <name>substrate</name>
    </ligand>
</feature>
<dbReference type="OrthoDB" id="10264956at2759"/>
<dbReference type="InterPro" id="IPR011145">
    <property type="entry name" value="Scavenger_mRNA_decap_enz_N"/>
</dbReference>
<evidence type="ECO:0000256" key="11">
    <source>
        <dbReference type="PIRSR" id="PIRSR028973-2"/>
    </source>
</evidence>
<dbReference type="AlphaFoldDB" id="W7WZ73"/>
<comment type="similarity">
    <text evidence="2">Belongs to the HIT family.</text>
</comment>
<dbReference type="FunFam" id="3.30.428.10:FF:000006">
    <property type="entry name" value="m7GpppX diphosphatase"/>
    <property type="match status" value="1"/>
</dbReference>
<evidence type="ECO:0000256" key="8">
    <source>
        <dbReference type="ARBA" id="ARBA00030609"/>
    </source>
</evidence>
<dbReference type="PIRSF" id="PIRSF028973">
    <property type="entry name" value="Scavenger_mRNA_decap_enz"/>
    <property type="match status" value="1"/>
</dbReference>
<evidence type="ECO:0000256" key="2">
    <source>
        <dbReference type="ARBA" id="ARBA00010208"/>
    </source>
</evidence>
<dbReference type="GO" id="GO:0000340">
    <property type="term" value="F:RNA 7-methylguanosine cap binding"/>
    <property type="evidence" value="ECO:0007669"/>
    <property type="project" value="TreeGrafter"/>
</dbReference>
<feature type="active site" description="Nucleophile" evidence="10">
    <location>
        <position position="238"/>
    </location>
</feature>
<evidence type="ECO:0000256" key="4">
    <source>
        <dbReference type="ARBA" id="ARBA00015636"/>
    </source>
</evidence>
<dbReference type="GO" id="GO:0000290">
    <property type="term" value="P:deadenylation-dependent decapping of nuclear-transcribed mRNA"/>
    <property type="evidence" value="ECO:0007669"/>
    <property type="project" value="InterPro"/>
</dbReference>
<dbReference type="InterPro" id="IPR008594">
    <property type="entry name" value="DcpS/DCS2"/>
</dbReference>
<keyword evidence="6" id="KW-0539">Nucleus</keyword>
<dbReference type="PANTHER" id="PTHR12978">
    <property type="entry name" value="HISTIDINE TRIAD HIT PROTEIN MEMBER"/>
    <property type="match status" value="1"/>
</dbReference>
<dbReference type="InterPro" id="IPR036265">
    <property type="entry name" value="HIT-like_sf"/>
</dbReference>
<keyword evidence="5" id="KW-0378">Hydrolase</keyword>
<evidence type="ECO:0000256" key="9">
    <source>
        <dbReference type="ARBA" id="ARBA00048222"/>
    </source>
</evidence>
<dbReference type="SUPFAM" id="SSF54197">
    <property type="entry name" value="HIT-like"/>
    <property type="match status" value="1"/>
</dbReference>
<dbReference type="KEGG" id="tet:TTHERM_000525059"/>
<evidence type="ECO:0000256" key="10">
    <source>
        <dbReference type="PIRSR" id="PIRSR028973-1"/>
    </source>
</evidence>
<dbReference type="EC" id="3.6.1.59" evidence="3"/>
<dbReference type="Pfam" id="PF11969">
    <property type="entry name" value="DcpS_C"/>
    <property type="match status" value="1"/>
</dbReference>
<dbReference type="SUPFAM" id="SSF102860">
    <property type="entry name" value="mRNA decapping enzyme DcpS N-terminal domain"/>
    <property type="match status" value="1"/>
</dbReference>
<name>W7WZ73_TETTS</name>
<evidence type="ECO:0000256" key="5">
    <source>
        <dbReference type="ARBA" id="ARBA00022801"/>
    </source>
</evidence>
<feature type="binding site" evidence="11">
    <location>
        <position position="135"/>
    </location>
    <ligand>
        <name>substrate</name>
    </ligand>
</feature>
<feature type="binding site" evidence="11">
    <location>
        <position position="165"/>
    </location>
    <ligand>
        <name>substrate</name>
    </ligand>
</feature>
<dbReference type="GO" id="GO:0000932">
    <property type="term" value="C:P-body"/>
    <property type="evidence" value="ECO:0007669"/>
    <property type="project" value="TreeGrafter"/>
</dbReference>
<dbReference type="RefSeq" id="XP_012656527.1">
    <property type="nucleotide sequence ID" value="XM_012801073.1"/>
</dbReference>
<dbReference type="EMBL" id="GG662209">
    <property type="protein sequence ID" value="EWS70912.1"/>
    <property type="molecule type" value="Genomic_DNA"/>
</dbReference>
<dbReference type="STRING" id="312017.W7WZ73"/>
<dbReference type="Pfam" id="PF05652">
    <property type="entry name" value="DcpS"/>
    <property type="match status" value="1"/>
</dbReference>
<proteinExistence type="inferred from homology"/>
<evidence type="ECO:0000256" key="3">
    <source>
        <dbReference type="ARBA" id="ARBA00012520"/>
    </source>
</evidence>
<dbReference type="GO" id="GO:0005634">
    <property type="term" value="C:nucleus"/>
    <property type="evidence" value="ECO:0007669"/>
    <property type="project" value="UniProtKB-SubCell"/>
</dbReference>
<dbReference type="GO" id="GO:0140932">
    <property type="term" value="F:5'-(N(7)-methyl 5'-triphosphoguanosine)-[mRNA] diphosphatase activity"/>
    <property type="evidence" value="ECO:0007669"/>
    <property type="project" value="UniProtKB-EC"/>
</dbReference>